<accession>A0A6A8DG26</accession>
<name>A0A6A8DG26_9BACI</name>
<dbReference type="Proteomes" id="UP000799092">
    <property type="component" value="Unassembled WGS sequence"/>
</dbReference>
<gene>
    <name evidence="1" type="ORF">GH741_18310</name>
</gene>
<sequence length="75" mass="8863">MNQKFNLKSVDKEAMIESIKEYFKRERNEELGDLAASLILDFFTEELAPLFYNIGIEDAHTYINSKLEEIFELQK</sequence>
<dbReference type="AlphaFoldDB" id="A0A6A8DG26"/>
<dbReference type="RefSeq" id="WP_153738212.1">
    <property type="nucleotide sequence ID" value="NZ_WJNG01000017.1"/>
</dbReference>
<protein>
    <submittedName>
        <fullName evidence="1">DUF2164 family protein</fullName>
    </submittedName>
</protein>
<dbReference type="OrthoDB" id="573733at2"/>
<evidence type="ECO:0000313" key="1">
    <source>
        <dbReference type="EMBL" id="MRH44603.1"/>
    </source>
</evidence>
<proteinExistence type="predicted"/>
<reference evidence="1" key="1">
    <citation type="submission" date="2019-11" db="EMBL/GenBank/DDBJ databases">
        <authorList>
            <person name="Li J."/>
        </authorList>
    </citation>
    <scope>NUCLEOTIDE SEQUENCE</scope>
    <source>
        <strain evidence="1">B6B</strain>
    </source>
</reference>
<dbReference type="Pfam" id="PF09932">
    <property type="entry name" value="DUF2164"/>
    <property type="match status" value="1"/>
</dbReference>
<keyword evidence="2" id="KW-1185">Reference proteome</keyword>
<organism evidence="1 2">
    <name type="scientific">Aquibacillus halophilus</name>
    <dbReference type="NCBI Taxonomy" id="930132"/>
    <lineage>
        <taxon>Bacteria</taxon>
        <taxon>Bacillati</taxon>
        <taxon>Bacillota</taxon>
        <taxon>Bacilli</taxon>
        <taxon>Bacillales</taxon>
        <taxon>Bacillaceae</taxon>
        <taxon>Aquibacillus</taxon>
    </lineage>
</organism>
<comment type="caution">
    <text evidence="1">The sequence shown here is derived from an EMBL/GenBank/DDBJ whole genome shotgun (WGS) entry which is preliminary data.</text>
</comment>
<evidence type="ECO:0000313" key="2">
    <source>
        <dbReference type="Proteomes" id="UP000799092"/>
    </source>
</evidence>
<dbReference type="InterPro" id="IPR018680">
    <property type="entry name" value="DUF2164"/>
</dbReference>
<dbReference type="EMBL" id="WJNG01000017">
    <property type="protein sequence ID" value="MRH44603.1"/>
    <property type="molecule type" value="Genomic_DNA"/>
</dbReference>